<evidence type="ECO:0000313" key="4">
    <source>
        <dbReference type="Proteomes" id="UP000237344"/>
    </source>
</evidence>
<dbReference type="AlphaFoldDB" id="A0A2S3W084"/>
<dbReference type="Pfam" id="PF07896">
    <property type="entry name" value="DUF1674"/>
    <property type="match status" value="1"/>
</dbReference>
<feature type="region of interest" description="Disordered" evidence="2">
    <location>
        <begin position="1"/>
        <end position="47"/>
    </location>
</feature>
<dbReference type="PANTHER" id="PTHR28524:SF3">
    <property type="entry name" value="SUCCINATE DEHYDROGENASE ASSEMBLY FACTOR 4, MITOCHONDRIAL"/>
    <property type="match status" value="1"/>
</dbReference>
<gene>
    <name evidence="3" type="ORF">KMAL_21650</name>
</gene>
<reference evidence="3 4" key="1">
    <citation type="submission" date="2018-01" db="EMBL/GenBank/DDBJ databases">
        <title>Draft Genome Sequence of Komagataeibacter maltaceti LMG 1529, a Vinegar Producing Acetic Acid Bacterium Isolated from Malt Vinegar Brewery Acetifiers.</title>
        <authorList>
            <person name="Zhang Q."/>
            <person name="Hollensteiner J."/>
            <person name="Poehlein A."/>
            <person name="Daniel R."/>
        </authorList>
    </citation>
    <scope>NUCLEOTIDE SEQUENCE [LARGE SCALE GENOMIC DNA]</scope>
    <source>
        <strain evidence="3 4">LMG 1529</strain>
    </source>
</reference>
<name>A0A2S3W084_9PROT</name>
<keyword evidence="4" id="KW-1185">Reference proteome</keyword>
<dbReference type="InterPro" id="IPR012875">
    <property type="entry name" value="SDHF4"/>
</dbReference>
<evidence type="ECO:0000313" key="3">
    <source>
        <dbReference type="EMBL" id="POF62238.1"/>
    </source>
</evidence>
<comment type="caution">
    <text evidence="3">The sequence shown here is derived from an EMBL/GenBank/DDBJ whole genome shotgun (WGS) entry which is preliminary data.</text>
</comment>
<protein>
    <recommendedName>
        <fullName evidence="5">DUF1674 domain-containing protein</fullName>
    </recommendedName>
</protein>
<dbReference type="EMBL" id="POTC01000030">
    <property type="protein sequence ID" value="POF62238.1"/>
    <property type="molecule type" value="Genomic_DNA"/>
</dbReference>
<evidence type="ECO:0000256" key="2">
    <source>
        <dbReference type="SAM" id="MobiDB-lite"/>
    </source>
</evidence>
<dbReference type="OrthoDB" id="8481828at2"/>
<proteinExistence type="inferred from homology"/>
<feature type="compositionally biased region" description="Basic and acidic residues" evidence="2">
    <location>
        <begin position="15"/>
        <end position="24"/>
    </location>
</feature>
<organism evidence="3 4">
    <name type="scientific">Novacetimonas maltaceti</name>
    <dbReference type="NCBI Taxonomy" id="1203393"/>
    <lineage>
        <taxon>Bacteria</taxon>
        <taxon>Pseudomonadati</taxon>
        <taxon>Pseudomonadota</taxon>
        <taxon>Alphaproteobacteria</taxon>
        <taxon>Acetobacterales</taxon>
        <taxon>Acetobacteraceae</taxon>
        <taxon>Novacetimonas</taxon>
    </lineage>
</organism>
<evidence type="ECO:0000256" key="1">
    <source>
        <dbReference type="ARBA" id="ARBA00005701"/>
    </source>
</evidence>
<sequence length="57" mass="6456">MSDKDTHSEPLTSEKALEEADKVRLKQPAEPNERGGPKGPEPTRYNDWTVKGRCIDF</sequence>
<comment type="similarity">
    <text evidence="1">Belongs to the SDHAF4 family.</text>
</comment>
<evidence type="ECO:0008006" key="5">
    <source>
        <dbReference type="Google" id="ProtNLM"/>
    </source>
</evidence>
<dbReference type="PANTHER" id="PTHR28524">
    <property type="entry name" value="SUCCINATE DEHYDROGENASE ASSEMBLY FACTOR 4, MITOCHONDRIAL"/>
    <property type="match status" value="1"/>
</dbReference>
<dbReference type="RefSeq" id="WP_110095735.1">
    <property type="nucleotide sequence ID" value="NZ_NKUE01000020.1"/>
</dbReference>
<dbReference type="Proteomes" id="UP000237344">
    <property type="component" value="Unassembled WGS sequence"/>
</dbReference>
<accession>A0A2S3W084</accession>